<organism evidence="3 4">
    <name type="scientific">Vulcanisaeta distributa (strain DSM 14429 / JCM 11212 / NBRC 100878 / IC-017)</name>
    <dbReference type="NCBI Taxonomy" id="572478"/>
    <lineage>
        <taxon>Archaea</taxon>
        <taxon>Thermoproteota</taxon>
        <taxon>Thermoprotei</taxon>
        <taxon>Thermoproteales</taxon>
        <taxon>Thermoproteaceae</taxon>
        <taxon>Vulcanisaeta</taxon>
    </lineage>
</organism>
<dbReference type="InterPro" id="IPR036188">
    <property type="entry name" value="FAD/NAD-bd_sf"/>
</dbReference>
<dbReference type="PANTHER" id="PTHR13847">
    <property type="entry name" value="SARCOSINE DEHYDROGENASE-RELATED"/>
    <property type="match status" value="1"/>
</dbReference>
<dbReference type="Gene3D" id="3.30.9.10">
    <property type="entry name" value="D-Amino Acid Oxidase, subunit A, domain 2"/>
    <property type="match status" value="1"/>
</dbReference>
<dbReference type="HOGENOM" id="CLU_851558_0_0_2"/>
<feature type="domain" description="FAD dependent oxidoreductase" evidence="2">
    <location>
        <begin position="3"/>
        <end position="335"/>
    </location>
</feature>
<reference evidence="3 4" key="1">
    <citation type="journal article" date="2010" name="Stand. Genomic Sci.">
        <title>Complete genome sequence of Vulcanisaeta distributa type strain (IC-017).</title>
        <authorList>
            <person name="Mavromatis K."/>
            <person name="Sikorski J."/>
            <person name="Pabst E."/>
            <person name="Teshima H."/>
            <person name="Lapidus A."/>
            <person name="Lucas S."/>
            <person name="Nolan M."/>
            <person name="Glavina Del Rio T."/>
            <person name="Cheng J.F."/>
            <person name="Bruce D."/>
            <person name="Goodwin L."/>
            <person name="Pitluck S."/>
            <person name="Liolios K."/>
            <person name="Ivanova N."/>
            <person name="Mikhailova N."/>
            <person name="Pati A."/>
            <person name="Chen A."/>
            <person name="Palaniappan K."/>
            <person name="Land M."/>
            <person name="Hauser L."/>
            <person name="Chang Y.J."/>
            <person name="Jeffries C.D."/>
            <person name="Rohde M."/>
            <person name="Spring S."/>
            <person name="Goker M."/>
            <person name="Wirth R."/>
            <person name="Woyke T."/>
            <person name="Bristow J."/>
            <person name="Eisen J.A."/>
            <person name="Markowitz V."/>
            <person name="Hugenholtz P."/>
            <person name="Klenk H.P."/>
            <person name="Kyrpides N.C."/>
        </authorList>
    </citation>
    <scope>NUCLEOTIDE SEQUENCE [LARGE SCALE GENOMIC DNA]</scope>
    <source>
        <strain evidence="4">DSM 14429 / JCM 11212 / NBRC 100878 / IC-017</strain>
    </source>
</reference>
<dbReference type="KEGG" id="vdi:Vdis_0530"/>
<dbReference type="InterPro" id="IPR006076">
    <property type="entry name" value="FAD-dep_OxRdtase"/>
</dbReference>
<accession>E1QUS5</accession>
<name>E1QUS5_VULDI</name>
<reference evidence="4" key="2">
    <citation type="journal article" date="2010" name="Stand. Genomic Sci.">
        <title>Complete genome sequence of Vulcanisaeta distributa type strain (IC-017T).</title>
        <authorList>
            <person name="Mavromatis K."/>
            <person name="Sikorski J."/>
            <person name="Pabst E."/>
            <person name="Teshima H."/>
            <person name="Lapidus A."/>
            <person name="Lucas S."/>
            <person name="Nolan M."/>
            <person name="Glavina Del Rio T."/>
            <person name="Cheng J."/>
            <person name="Bruce D."/>
            <person name="Goodwin L."/>
            <person name="Pitluck S."/>
            <person name="Liolios K."/>
            <person name="Ivanova N."/>
            <person name="Mikhailova N."/>
            <person name="Pati A."/>
            <person name="Chen A."/>
            <person name="Palaniappan K."/>
            <person name="Land M."/>
            <person name="Hauser L."/>
            <person name="Chang Y."/>
            <person name="Jeffries C."/>
            <person name="Rohde M."/>
            <person name="Spring S."/>
            <person name="Goker M."/>
            <person name="Wirth R."/>
            <person name="Woyke T."/>
            <person name="Bristow J."/>
            <person name="Eisen J."/>
            <person name="Markowitz V."/>
            <person name="Hugenholtz P."/>
            <person name="Klenk H."/>
            <person name="Kyrpides N."/>
        </authorList>
    </citation>
    <scope>NUCLEOTIDE SEQUENCE [LARGE SCALE GENOMIC DNA]</scope>
    <source>
        <strain evidence="4">DSM 14429 / JCM 11212 / NBRC 100878 / IC-017</strain>
    </source>
</reference>
<evidence type="ECO:0000313" key="4">
    <source>
        <dbReference type="Proteomes" id="UP000006681"/>
    </source>
</evidence>
<dbReference type="GO" id="GO:0005737">
    <property type="term" value="C:cytoplasm"/>
    <property type="evidence" value="ECO:0007669"/>
    <property type="project" value="TreeGrafter"/>
</dbReference>
<dbReference type="RefSeq" id="WP_013335653.1">
    <property type="nucleotide sequence ID" value="NC_014537.1"/>
</dbReference>
<sequence>MNVIIIGGGVIGTVLTHLFSLRGVNVTLINSGLQKPRFPLIHSKLLRFPEDIRLARISEDVYMELSRELRVDVLRPMESITIIPEACYNDALHIMSMWYEVGAKVRVISDVHEYGLKRVNDQEIYIFSTNGDNFVNYLSLMNRVHKIDGVNYINGTATIKFSDHDVRVLINDNELKGDYVILASGAWNSIMIRNAGLNVPLLPYKCQAAAFISRGISTIVYDYVLNIYVRPLGLRIDNALNKLGLSIIVGGDGNSKVTEPGRDRGVDREFLNEVRGKVRARLGRVLLIGSRFGYCEITPDMRPVVGTVGSENLLLIGGFNGYGAEVGPALALAVVNYVISGSWPDYARPYLIDRFGNNWPSTWDIGVEAHELCV</sequence>
<evidence type="ECO:0000259" key="2">
    <source>
        <dbReference type="Pfam" id="PF01266"/>
    </source>
</evidence>
<dbReference type="GeneID" id="9751450"/>
<keyword evidence="1" id="KW-0560">Oxidoreductase</keyword>
<dbReference type="GO" id="GO:0016491">
    <property type="term" value="F:oxidoreductase activity"/>
    <property type="evidence" value="ECO:0007669"/>
    <property type="project" value="UniProtKB-KW"/>
</dbReference>
<evidence type="ECO:0000256" key="1">
    <source>
        <dbReference type="ARBA" id="ARBA00023002"/>
    </source>
</evidence>
<dbReference type="Gene3D" id="3.50.50.60">
    <property type="entry name" value="FAD/NAD(P)-binding domain"/>
    <property type="match status" value="1"/>
</dbReference>
<dbReference type="AlphaFoldDB" id="E1QUS5"/>
<protein>
    <submittedName>
        <fullName evidence="3">FAD dependent oxidoreductase</fullName>
    </submittedName>
</protein>
<dbReference type="OrthoDB" id="168391at2157"/>
<proteinExistence type="predicted"/>
<dbReference type="EMBL" id="CP002100">
    <property type="protein sequence ID" value="ADN49928.1"/>
    <property type="molecule type" value="Genomic_DNA"/>
</dbReference>
<dbReference type="eggNOG" id="arCOG00755">
    <property type="taxonomic scope" value="Archaea"/>
</dbReference>
<dbReference type="SUPFAM" id="SSF51905">
    <property type="entry name" value="FAD/NAD(P)-binding domain"/>
    <property type="match status" value="1"/>
</dbReference>
<dbReference type="Pfam" id="PF01266">
    <property type="entry name" value="DAO"/>
    <property type="match status" value="1"/>
</dbReference>
<dbReference type="PANTHER" id="PTHR13847:SF287">
    <property type="entry name" value="FAD-DEPENDENT OXIDOREDUCTASE DOMAIN-CONTAINING PROTEIN 1"/>
    <property type="match status" value="1"/>
</dbReference>
<evidence type="ECO:0000313" key="3">
    <source>
        <dbReference type="EMBL" id="ADN49928.1"/>
    </source>
</evidence>
<dbReference type="STRING" id="572478.Vdis_0530"/>
<gene>
    <name evidence="3" type="ordered locus">Vdis_0530</name>
</gene>
<keyword evidence="4" id="KW-1185">Reference proteome</keyword>
<dbReference type="Proteomes" id="UP000006681">
    <property type="component" value="Chromosome"/>
</dbReference>